<gene>
    <name evidence="3" type="ORF">HNAJ_LOCUS2851</name>
</gene>
<dbReference type="InterPro" id="IPR000033">
    <property type="entry name" value="LDLR_classB_rpt"/>
</dbReference>
<evidence type="ECO:0000313" key="3">
    <source>
        <dbReference type="EMBL" id="VDN98710.1"/>
    </source>
</evidence>
<dbReference type="OrthoDB" id="72419at2759"/>
<dbReference type="InterPro" id="IPR050778">
    <property type="entry name" value="Cueball_EGF_LRP_Nidogen"/>
</dbReference>
<evidence type="ECO:0000256" key="2">
    <source>
        <dbReference type="SAM" id="SignalP"/>
    </source>
</evidence>
<feature type="signal peptide" evidence="2">
    <location>
        <begin position="1"/>
        <end position="19"/>
    </location>
</feature>
<organism evidence="5">
    <name type="scientific">Rodentolepis nana</name>
    <name type="common">Dwarf tapeworm</name>
    <name type="synonym">Hymenolepis nana</name>
    <dbReference type="NCBI Taxonomy" id="102285"/>
    <lineage>
        <taxon>Eukaryota</taxon>
        <taxon>Metazoa</taxon>
        <taxon>Spiralia</taxon>
        <taxon>Lophotrochozoa</taxon>
        <taxon>Platyhelminthes</taxon>
        <taxon>Cestoda</taxon>
        <taxon>Eucestoda</taxon>
        <taxon>Cyclophyllidea</taxon>
        <taxon>Hymenolepididae</taxon>
        <taxon>Rodentolepis</taxon>
    </lineage>
</organism>
<name>A0A0R3T714_RODNA</name>
<dbReference type="AlphaFoldDB" id="A0A0R3T714"/>
<evidence type="ECO:0000313" key="4">
    <source>
        <dbReference type="Proteomes" id="UP000278807"/>
    </source>
</evidence>
<dbReference type="WBParaSite" id="HNAJ_0000285201-mRNA-1">
    <property type="protein sequence ID" value="HNAJ_0000285201-mRNA-1"/>
    <property type="gene ID" value="HNAJ_0000285201"/>
</dbReference>
<keyword evidence="4" id="KW-1185">Reference proteome</keyword>
<dbReference type="GO" id="GO:0060070">
    <property type="term" value="P:canonical Wnt signaling pathway"/>
    <property type="evidence" value="ECO:0007669"/>
    <property type="project" value="TreeGrafter"/>
</dbReference>
<dbReference type="SMART" id="SM00135">
    <property type="entry name" value="LY"/>
    <property type="match status" value="5"/>
</dbReference>
<dbReference type="STRING" id="102285.A0A0R3T714"/>
<reference evidence="5" key="1">
    <citation type="submission" date="2017-02" db="UniProtKB">
        <authorList>
            <consortium name="WormBaseParasite"/>
        </authorList>
    </citation>
    <scope>IDENTIFICATION</scope>
</reference>
<feature type="region of interest" description="Disordered" evidence="1">
    <location>
        <begin position="509"/>
        <end position="534"/>
    </location>
</feature>
<dbReference type="EMBL" id="UZAE01001514">
    <property type="protein sequence ID" value="VDN98710.1"/>
    <property type="molecule type" value="Genomic_DNA"/>
</dbReference>
<dbReference type="Proteomes" id="UP000278807">
    <property type="component" value="Unassembled WGS sequence"/>
</dbReference>
<dbReference type="Gene3D" id="2.120.10.30">
    <property type="entry name" value="TolB, C-terminal domain"/>
    <property type="match status" value="2"/>
</dbReference>
<feature type="chain" id="PRO_5043131689" evidence="2">
    <location>
        <begin position="20"/>
        <end position="534"/>
    </location>
</feature>
<reference evidence="3 4" key="2">
    <citation type="submission" date="2018-11" db="EMBL/GenBank/DDBJ databases">
        <authorList>
            <consortium name="Pathogen Informatics"/>
        </authorList>
    </citation>
    <scope>NUCLEOTIDE SEQUENCE [LARGE SCALE GENOMIC DNA]</scope>
</reference>
<dbReference type="InterPro" id="IPR011042">
    <property type="entry name" value="6-blade_b-propeller_TolB-like"/>
</dbReference>
<dbReference type="PANTHER" id="PTHR46513:SF13">
    <property type="entry name" value="EGF-LIKE DOMAIN-CONTAINING PROTEIN"/>
    <property type="match status" value="1"/>
</dbReference>
<dbReference type="GO" id="GO:0005886">
    <property type="term" value="C:plasma membrane"/>
    <property type="evidence" value="ECO:0007669"/>
    <property type="project" value="TreeGrafter"/>
</dbReference>
<keyword evidence="2" id="KW-0732">Signal</keyword>
<sequence length="534" mass="59869">MIIINFVCISFILFGLITGNPDPFTFLVSNKFGQLSLESPTQTRVLVDGLIAPNAFDYSFNDKLVFYVGDHQTQHSDFISVIKAFNLTDFRAHNVYKFDHGAINALAVDWHNMMIYWADFKEEYIAVGEVNLDLITITRQKIIVSNNMSNLRSICVDPVSRSLFWLRSEESTLIESSGLDGSERKTILEDLGVMARDLKIDRSINRLVWFDEIRNRFGSCNFEGGDVTYISTPDLGPDRPQLLTAFGGRIFFYNDLSISSVLAKDKIPFSTMVHRRFGHQIYAAMVFSGADRIQIPMKGNFTCLPEKFRHLSTADETGCNFLCLSSPSKPQYTCTCPTGISSSRALSSPISTKGESQINLSNSYMCPKNPEKFLLVARPPKIFMLSLDGQLTDSPLWPIGTSPNPRGTLVRVDFDPKSEYIYWVDNAIYRLKLGERKCEEIISWLSMMSHFNNTFLQISTGEKTLDGLAVDWIVGNLYWSTGGNRQIWVSRLDGAWPRLLLTLEDFDAGAGSSASGGGDKESADVLGDPYSDET</sequence>
<evidence type="ECO:0000313" key="5">
    <source>
        <dbReference type="WBParaSite" id="HNAJ_0000285201-mRNA-1"/>
    </source>
</evidence>
<dbReference type="PANTHER" id="PTHR46513">
    <property type="entry name" value="VITELLOGENIN RECEPTOR-LIKE PROTEIN-RELATED-RELATED"/>
    <property type="match status" value="1"/>
</dbReference>
<proteinExistence type="predicted"/>
<evidence type="ECO:0000256" key="1">
    <source>
        <dbReference type="SAM" id="MobiDB-lite"/>
    </source>
</evidence>
<dbReference type="SUPFAM" id="SSF63825">
    <property type="entry name" value="YWTD domain"/>
    <property type="match status" value="2"/>
</dbReference>
<dbReference type="Gene3D" id="2.10.25.10">
    <property type="entry name" value="Laminin"/>
    <property type="match status" value="1"/>
</dbReference>
<dbReference type="GO" id="GO:0017147">
    <property type="term" value="F:Wnt-protein binding"/>
    <property type="evidence" value="ECO:0007669"/>
    <property type="project" value="TreeGrafter"/>
</dbReference>
<dbReference type="GO" id="GO:0042813">
    <property type="term" value="F:Wnt receptor activity"/>
    <property type="evidence" value="ECO:0007669"/>
    <property type="project" value="TreeGrafter"/>
</dbReference>
<protein>
    <submittedName>
        <fullName evidence="5">Low-density lipoprotein receptor-related protein 6</fullName>
    </submittedName>
</protein>
<accession>A0A0R3T714</accession>